<organism evidence="1">
    <name type="scientific">hydrothermal vent metagenome</name>
    <dbReference type="NCBI Taxonomy" id="652676"/>
    <lineage>
        <taxon>unclassified sequences</taxon>
        <taxon>metagenomes</taxon>
        <taxon>ecological metagenomes</taxon>
    </lineage>
</organism>
<reference evidence="1" key="1">
    <citation type="submission" date="2016-10" db="EMBL/GenBank/DDBJ databases">
        <authorList>
            <person name="de Groot N.N."/>
        </authorList>
    </citation>
    <scope>NUCLEOTIDE SEQUENCE</scope>
</reference>
<evidence type="ECO:0000313" key="1">
    <source>
        <dbReference type="EMBL" id="SFV53973.1"/>
    </source>
</evidence>
<protein>
    <recommendedName>
        <fullName evidence="2">General secretion pathway protein K</fullName>
    </recommendedName>
</protein>
<sequence>MRQGVALLITLVIVMLMTIVIGWSMQTLSKAKQTLNKERFMLQTGVIIEDVLDLLKNSPEIKAVADENSSIALSTLLESASMIPLETQGYRILISLKSARDRVNINTFAKNSTTQDKKRQERLANFLRSYGFGSDLYDYILDAMGGIKEDGSYRSDLFYRDPTLYRDAIVSSKQMERILLDYAKKDGVDPFSKLDFDKIFSYNEDNTTKLDLNFASAEVWEFVAGVSKERAKVLAQNGGAYEKLADIGLSQEQKSMLTLFSYSFFEPIILVHIDIQSEGNSGMIEFEYDIRKKRAKRFVFEVQK</sequence>
<name>A0A1W1BKD5_9ZZZZ</name>
<dbReference type="EMBL" id="FPHB01000022">
    <property type="protein sequence ID" value="SFV53973.1"/>
    <property type="molecule type" value="Genomic_DNA"/>
</dbReference>
<accession>A0A1W1BKD5</accession>
<dbReference type="AlphaFoldDB" id="A0A1W1BKD5"/>
<evidence type="ECO:0008006" key="2">
    <source>
        <dbReference type="Google" id="ProtNLM"/>
    </source>
</evidence>
<gene>
    <name evidence="1" type="ORF">MNB_SM-7-994</name>
</gene>
<proteinExistence type="predicted"/>